<keyword evidence="7 9" id="KW-1133">Transmembrane helix</keyword>
<keyword evidence="2 9" id="KW-1003">Cell membrane</keyword>
<comment type="similarity">
    <text evidence="1 9 11">Belongs to the peptidase A8 family.</text>
</comment>
<keyword evidence="6 9" id="KW-0378">Hydrolase</keyword>
<dbReference type="GO" id="GO:0005886">
    <property type="term" value="C:plasma membrane"/>
    <property type="evidence" value="ECO:0007669"/>
    <property type="project" value="UniProtKB-SubCell"/>
</dbReference>
<dbReference type="EC" id="3.4.23.36" evidence="9"/>
<feature type="active site" evidence="9">
    <location>
        <position position="127"/>
    </location>
</feature>
<evidence type="ECO:0000256" key="2">
    <source>
        <dbReference type="ARBA" id="ARBA00022475"/>
    </source>
</evidence>
<gene>
    <name evidence="9" type="primary">lspA</name>
    <name evidence="12" type="ORF">LC20004_07955</name>
</gene>
<sequence>MLYLILLVVIVGCDQLLKYWITTNLALQQVQTLIPNLFSLTYLRNDGAAWSILQGKQLFFMLLTPIVILVLGYLLLKARRQHRIYALGLTFMIAGALGNFIDRLRLGYVVDMFQLDFINFPIFNLADSALTVGVILVFVYLIFFADEKG</sequence>
<dbReference type="Pfam" id="PF01252">
    <property type="entry name" value="Peptidase_A8"/>
    <property type="match status" value="1"/>
</dbReference>
<dbReference type="RefSeq" id="WP_010013304.1">
    <property type="nucleotide sequence ID" value="NZ_AEOS01000133.1"/>
</dbReference>
<evidence type="ECO:0000256" key="4">
    <source>
        <dbReference type="ARBA" id="ARBA00022692"/>
    </source>
</evidence>
<keyword evidence="8 9" id="KW-0472">Membrane</keyword>
<evidence type="ECO:0000256" key="11">
    <source>
        <dbReference type="RuleBase" id="RU004181"/>
    </source>
</evidence>
<dbReference type="GO" id="GO:0006508">
    <property type="term" value="P:proteolysis"/>
    <property type="evidence" value="ECO:0007669"/>
    <property type="project" value="UniProtKB-KW"/>
</dbReference>
<dbReference type="PRINTS" id="PR00781">
    <property type="entry name" value="LIPOSIGPTASE"/>
</dbReference>
<evidence type="ECO:0000256" key="9">
    <source>
        <dbReference type="HAMAP-Rule" id="MF_00161"/>
    </source>
</evidence>
<evidence type="ECO:0000256" key="7">
    <source>
        <dbReference type="ARBA" id="ARBA00022989"/>
    </source>
</evidence>
<dbReference type="UniPathway" id="UPA00665"/>
<dbReference type="HAMAP" id="MF_00161">
    <property type="entry name" value="LspA"/>
    <property type="match status" value="1"/>
</dbReference>
<dbReference type="OrthoDB" id="9810259at2"/>
<evidence type="ECO:0000256" key="6">
    <source>
        <dbReference type="ARBA" id="ARBA00022801"/>
    </source>
</evidence>
<dbReference type="Proteomes" id="UP000223559">
    <property type="component" value="Chromosome"/>
</dbReference>
<dbReference type="PANTHER" id="PTHR33695:SF1">
    <property type="entry name" value="LIPOPROTEIN SIGNAL PEPTIDASE"/>
    <property type="match status" value="1"/>
</dbReference>
<evidence type="ECO:0000256" key="10">
    <source>
        <dbReference type="RuleBase" id="RU000594"/>
    </source>
</evidence>
<comment type="subcellular location">
    <subcellularLocation>
        <location evidence="9">Cell membrane</location>
        <topology evidence="9">Multi-pass membrane protein</topology>
    </subcellularLocation>
</comment>
<feature type="transmembrane region" description="Helical" evidence="9">
    <location>
        <begin position="83"/>
        <end position="101"/>
    </location>
</feature>
<evidence type="ECO:0000256" key="3">
    <source>
        <dbReference type="ARBA" id="ARBA00022670"/>
    </source>
</evidence>
<comment type="pathway">
    <text evidence="9">Protein modification; lipoprotein biosynthesis (signal peptide cleavage).</text>
</comment>
<proteinExistence type="inferred from homology"/>
<dbReference type="InterPro" id="IPR001872">
    <property type="entry name" value="Peptidase_A8"/>
</dbReference>
<dbReference type="PROSITE" id="PS00855">
    <property type="entry name" value="SPASE_II"/>
    <property type="match status" value="1"/>
</dbReference>
<keyword evidence="13" id="KW-1185">Reference proteome</keyword>
<comment type="catalytic activity">
    <reaction evidence="9 10">
        <text>Release of signal peptides from bacterial membrane prolipoproteins. Hydrolyzes -Xaa-Yaa-Zaa-|-(S,diacylglyceryl)Cys-, in which Xaa is hydrophobic (preferably Leu), and Yaa (Ala or Ser) and Zaa (Gly or Ala) have small, neutral side chains.</text>
        <dbReference type="EC" id="3.4.23.36"/>
    </reaction>
</comment>
<evidence type="ECO:0000313" key="12">
    <source>
        <dbReference type="EMBL" id="ATO43849.1"/>
    </source>
</evidence>
<dbReference type="GO" id="GO:0004190">
    <property type="term" value="F:aspartic-type endopeptidase activity"/>
    <property type="evidence" value="ECO:0007669"/>
    <property type="project" value="UniProtKB-UniRule"/>
</dbReference>
<feature type="active site" evidence="9">
    <location>
        <position position="111"/>
    </location>
</feature>
<keyword evidence="4 9" id="KW-0812">Transmembrane</keyword>
<dbReference type="EMBL" id="CP017697">
    <property type="protein sequence ID" value="ATO43849.1"/>
    <property type="molecule type" value="Genomic_DNA"/>
</dbReference>
<feature type="transmembrane region" description="Helical" evidence="9">
    <location>
        <begin position="58"/>
        <end position="76"/>
    </location>
</feature>
<feature type="transmembrane region" description="Helical" evidence="9">
    <location>
        <begin position="121"/>
        <end position="143"/>
    </location>
</feature>
<comment type="caution">
    <text evidence="9">Lacks conserved residue(s) required for the propagation of feature annotation.</text>
</comment>
<keyword evidence="3 9" id="KW-0645">Protease</keyword>
<evidence type="ECO:0000313" key="13">
    <source>
        <dbReference type="Proteomes" id="UP000223559"/>
    </source>
</evidence>
<dbReference type="PANTHER" id="PTHR33695">
    <property type="entry name" value="LIPOPROTEIN SIGNAL PEPTIDASE"/>
    <property type="match status" value="1"/>
</dbReference>
<accession>A0A2D1KP41</accession>
<comment type="function">
    <text evidence="9 10">This protein specifically catalyzes the removal of signal peptides from prolipoproteins.</text>
</comment>
<protein>
    <recommendedName>
        <fullName evidence="9">Lipoprotein signal peptidase</fullName>
        <ecNumber evidence="9">3.4.23.36</ecNumber>
    </recommendedName>
    <alternativeName>
        <fullName evidence="9">Prolipoprotein signal peptidase</fullName>
    </alternativeName>
    <alternativeName>
        <fullName evidence="9">Signal peptidase II</fullName>
        <shortName evidence="9">SPase II</shortName>
    </alternativeName>
</protein>
<dbReference type="KEGG" id="lcy:LC20004_07955"/>
<evidence type="ECO:0000256" key="8">
    <source>
        <dbReference type="ARBA" id="ARBA00023136"/>
    </source>
</evidence>
<organism evidence="12 13">
    <name type="scientific">Loigolactobacillus coryniformis subsp. torquens DSM 20004 = KCTC 3535</name>
    <dbReference type="NCBI Taxonomy" id="1423822"/>
    <lineage>
        <taxon>Bacteria</taxon>
        <taxon>Bacillati</taxon>
        <taxon>Bacillota</taxon>
        <taxon>Bacilli</taxon>
        <taxon>Lactobacillales</taxon>
        <taxon>Lactobacillaceae</taxon>
        <taxon>Loigolactobacillus</taxon>
    </lineage>
</organism>
<reference evidence="12 13" key="1">
    <citation type="submission" date="2016-10" db="EMBL/GenBank/DDBJ databases">
        <title>The whole genome sequencing and assembly of L. cotyniformis subsp. torquens DSM 20004 strain.</title>
        <authorList>
            <person name="Park M.-K."/>
            <person name="Lee Y.-J."/>
            <person name="Yi H."/>
            <person name="Bahn Y.-S."/>
            <person name="Kim J.F."/>
            <person name="Lee D.-W."/>
        </authorList>
    </citation>
    <scope>NUCLEOTIDE SEQUENCE [LARGE SCALE GENOMIC DNA]</scope>
    <source>
        <strain evidence="12 13">DSM 20004</strain>
    </source>
</reference>
<dbReference type="AlphaFoldDB" id="A0A2D1KP41"/>
<keyword evidence="5 9" id="KW-0064">Aspartyl protease</keyword>
<evidence type="ECO:0000256" key="1">
    <source>
        <dbReference type="ARBA" id="ARBA00006139"/>
    </source>
</evidence>
<dbReference type="NCBIfam" id="TIGR00077">
    <property type="entry name" value="lspA"/>
    <property type="match status" value="1"/>
</dbReference>
<name>A0A2D1KP41_9LACO</name>
<evidence type="ECO:0000256" key="5">
    <source>
        <dbReference type="ARBA" id="ARBA00022750"/>
    </source>
</evidence>